<feature type="region of interest" description="Disordered" evidence="1">
    <location>
        <begin position="1"/>
        <end position="23"/>
    </location>
</feature>
<dbReference type="GO" id="GO:0016020">
    <property type="term" value="C:membrane"/>
    <property type="evidence" value="ECO:0007669"/>
    <property type="project" value="TreeGrafter"/>
</dbReference>
<dbReference type="FunCoup" id="A0A4S2MNR0">
    <property type="interactions" value="75"/>
</dbReference>
<dbReference type="InterPro" id="IPR018946">
    <property type="entry name" value="PhoD-like_MPP"/>
</dbReference>
<feature type="compositionally biased region" description="Polar residues" evidence="1">
    <location>
        <begin position="11"/>
        <end position="22"/>
    </location>
</feature>
<feature type="region of interest" description="Disordered" evidence="1">
    <location>
        <begin position="582"/>
        <end position="628"/>
    </location>
</feature>
<feature type="domain" description="PhoD-like phosphatase" evidence="2">
    <location>
        <begin position="131"/>
        <end position="397"/>
    </location>
</feature>
<dbReference type="Gene3D" id="3.60.21.70">
    <property type="entry name" value="PhoD-like phosphatase"/>
    <property type="match status" value="1"/>
</dbReference>
<feature type="compositionally biased region" description="Basic and acidic residues" evidence="1">
    <location>
        <begin position="1"/>
        <end position="10"/>
    </location>
</feature>
<evidence type="ECO:0000313" key="3">
    <source>
        <dbReference type="EMBL" id="TGZ78806.1"/>
    </source>
</evidence>
<sequence length="691" mass="77339">MASPTERRYSTETTAGVTTQPPQHLRNHWASTHLSTAVTTPSTLTSHLLCGPLLRYTNTDYTARPAPVWNGSVLVVVANTPPPVLSYEGGRVQGVKIHEERGRGFYRFLITAPLGEVEREVRYTVGFGERGEVRRAFWVPGREQSMRIMFHSCNGFSVGSDEESFSGPAVWNDVLRVHEKRPLHVMIGGGDQIYSDGIRVTGPLRPWAEKMKNPIKRRKYPWTDSLDADVDEWYCNNYLDWYSTVPFSHANSQIAQINIWDDHDIIDGYGSYRESTMQSPVFKGVGRISHKYYLLFQHHTPPAGESPEDPSFILGSTPGPYMSRPSRSIYSRLGHSIAFLGVDARTERTRHQINLPETYDTCFSRLNTELSRAPEVKHLILLLGVPIAYPRLVWLEMFLSSPILKLIGFFHKHFGLADGLFNKFDGKPDLADDLDDHYCARTHKVERNDLIHRLQSLSIERGVRVTILSGDVHLAAVGRFYSVDRLNIPVQHDHRYIVNIISSAITNKPPPAAVANLLAKRNKHHKLDDKTDEQLLEMFERDVDGKERNGNKVTQPRRNYAIITEGVGEGDLALDDPTLTPTTAAVNGDTANGTANGNDKTKRKNGKRNWRGKWEQHAGQQHPSAQVGVATEEEIGIGRGTLNVAIRVEREQSRESGETVAYGFAIPPLISMAANNPPTTAEPPVDQTAGV</sequence>
<keyword evidence="4" id="KW-1185">Reference proteome</keyword>
<dbReference type="Pfam" id="PF19050">
    <property type="entry name" value="PhoD_2"/>
    <property type="match status" value="2"/>
</dbReference>
<reference evidence="3 4" key="1">
    <citation type="submission" date="2019-04" db="EMBL/GenBank/DDBJ databases">
        <title>Comparative genomics and transcriptomics to analyze fruiting body development in filamentous ascomycetes.</title>
        <authorList>
            <consortium name="DOE Joint Genome Institute"/>
            <person name="Lutkenhaus R."/>
            <person name="Traeger S."/>
            <person name="Breuer J."/>
            <person name="Kuo A."/>
            <person name="Lipzen A."/>
            <person name="Pangilinan J."/>
            <person name="Dilworth D."/>
            <person name="Sandor L."/>
            <person name="Poggeler S."/>
            <person name="Barry K."/>
            <person name="Grigoriev I.V."/>
            <person name="Nowrousian M."/>
        </authorList>
    </citation>
    <scope>NUCLEOTIDE SEQUENCE [LARGE SCALE GENOMIC DNA]</scope>
    <source>
        <strain evidence="3 4">CBS 389.68</strain>
    </source>
</reference>
<accession>A0A4S2MNR0</accession>
<feature type="compositionally biased region" description="Basic residues" evidence="1">
    <location>
        <begin position="601"/>
        <end position="611"/>
    </location>
</feature>
<dbReference type="OrthoDB" id="9999821at2759"/>
<gene>
    <name evidence="3" type="ORF">EX30DRAFT_322021</name>
</gene>
<evidence type="ECO:0000313" key="4">
    <source>
        <dbReference type="Proteomes" id="UP000298138"/>
    </source>
</evidence>
<dbReference type="PANTHER" id="PTHR46689:SF3">
    <property type="entry name" value="PHOD-LIKE PHOSPHATASE DOMAIN-CONTAINING PROTEIN"/>
    <property type="match status" value="1"/>
</dbReference>
<feature type="compositionally biased region" description="Low complexity" evidence="1">
    <location>
        <begin position="582"/>
        <end position="598"/>
    </location>
</feature>
<evidence type="ECO:0000259" key="2">
    <source>
        <dbReference type="Pfam" id="PF19050"/>
    </source>
</evidence>
<protein>
    <recommendedName>
        <fullName evidence="2">PhoD-like phosphatase domain-containing protein</fullName>
    </recommendedName>
</protein>
<dbReference type="CDD" id="cd07389">
    <property type="entry name" value="MPP_PhoD"/>
    <property type="match status" value="1"/>
</dbReference>
<dbReference type="InterPro" id="IPR038607">
    <property type="entry name" value="PhoD-like_sf"/>
</dbReference>
<dbReference type="InterPro" id="IPR043904">
    <property type="entry name" value="PhoD_2-like"/>
</dbReference>
<dbReference type="Proteomes" id="UP000298138">
    <property type="component" value="Unassembled WGS sequence"/>
</dbReference>
<name>A0A4S2MNR0_9PEZI</name>
<feature type="domain" description="PhoD-like phosphatase" evidence="2">
    <location>
        <begin position="415"/>
        <end position="564"/>
    </location>
</feature>
<dbReference type="PANTHER" id="PTHR46689">
    <property type="entry name" value="MEMBRANE PROTEIN, PUTATIVE-RELATED"/>
    <property type="match status" value="1"/>
</dbReference>
<proteinExistence type="predicted"/>
<dbReference type="AlphaFoldDB" id="A0A4S2MNR0"/>
<organism evidence="3 4">
    <name type="scientific">Ascodesmis nigricans</name>
    <dbReference type="NCBI Taxonomy" id="341454"/>
    <lineage>
        <taxon>Eukaryota</taxon>
        <taxon>Fungi</taxon>
        <taxon>Dikarya</taxon>
        <taxon>Ascomycota</taxon>
        <taxon>Pezizomycotina</taxon>
        <taxon>Pezizomycetes</taxon>
        <taxon>Pezizales</taxon>
        <taxon>Ascodesmidaceae</taxon>
        <taxon>Ascodesmis</taxon>
    </lineage>
</organism>
<evidence type="ECO:0000256" key="1">
    <source>
        <dbReference type="SAM" id="MobiDB-lite"/>
    </source>
</evidence>
<dbReference type="EMBL" id="ML220137">
    <property type="protein sequence ID" value="TGZ78806.1"/>
    <property type="molecule type" value="Genomic_DNA"/>
</dbReference>
<dbReference type="InParanoid" id="A0A4S2MNR0"/>
<dbReference type="STRING" id="341454.A0A4S2MNR0"/>